<dbReference type="PANTHER" id="PTHR10283:SF92">
    <property type="entry name" value="LOW-AFFINITY PHOSPHATE TRANSPORTER PHO91"/>
    <property type="match status" value="1"/>
</dbReference>
<reference evidence="9" key="1">
    <citation type="submission" date="2015-09" db="EMBL/GenBank/DDBJ databases">
        <authorList>
            <person name="Shao Z."/>
            <person name="Wang L."/>
        </authorList>
    </citation>
    <scope>NUCLEOTIDE SEQUENCE [LARGE SCALE GENOMIC DNA]</scope>
    <source>
        <strain evidence="9">F13-1</strain>
    </source>
</reference>
<feature type="transmembrane region" description="Helical" evidence="6">
    <location>
        <begin position="36"/>
        <end position="53"/>
    </location>
</feature>
<evidence type="ECO:0000313" key="9">
    <source>
        <dbReference type="Proteomes" id="UP000217763"/>
    </source>
</evidence>
<dbReference type="AlphaFoldDB" id="A0A291HLP4"/>
<gene>
    <name evidence="8" type="ORF">AN401_03545</name>
</gene>
<feature type="transmembrane region" description="Helical" evidence="6">
    <location>
        <begin position="356"/>
        <end position="373"/>
    </location>
</feature>
<feature type="transmembrane region" description="Helical" evidence="6">
    <location>
        <begin position="318"/>
        <end position="336"/>
    </location>
</feature>
<feature type="transmembrane region" description="Helical" evidence="6">
    <location>
        <begin position="404"/>
        <end position="423"/>
    </location>
</feature>
<keyword evidence="9" id="KW-1185">Reference proteome</keyword>
<organism evidence="8 9">
    <name type="scientific">Zobellella denitrificans</name>
    <dbReference type="NCBI Taxonomy" id="347534"/>
    <lineage>
        <taxon>Bacteria</taxon>
        <taxon>Pseudomonadati</taxon>
        <taxon>Pseudomonadota</taxon>
        <taxon>Gammaproteobacteria</taxon>
        <taxon>Aeromonadales</taxon>
        <taxon>Aeromonadaceae</taxon>
        <taxon>Zobellella</taxon>
    </lineage>
</organism>
<evidence type="ECO:0000256" key="4">
    <source>
        <dbReference type="ARBA" id="ARBA00022989"/>
    </source>
</evidence>
<feature type="transmembrane region" description="Helical" evidence="6">
    <location>
        <begin position="100"/>
        <end position="119"/>
    </location>
</feature>
<feature type="transmembrane region" description="Helical" evidence="6">
    <location>
        <begin position="163"/>
        <end position="179"/>
    </location>
</feature>
<feature type="transmembrane region" description="Helical" evidence="6">
    <location>
        <begin position="269"/>
        <end position="288"/>
    </location>
</feature>
<feature type="transmembrane region" description="Helical" evidence="6">
    <location>
        <begin position="186"/>
        <end position="205"/>
    </location>
</feature>
<comment type="subcellular location">
    <subcellularLocation>
        <location evidence="1">Membrane</location>
        <topology evidence="1">Multi-pass membrane protein</topology>
    </subcellularLocation>
</comment>
<evidence type="ECO:0000259" key="7">
    <source>
        <dbReference type="Pfam" id="PF03600"/>
    </source>
</evidence>
<evidence type="ECO:0000313" key="8">
    <source>
        <dbReference type="EMBL" id="ATG73044.1"/>
    </source>
</evidence>
<feature type="transmembrane region" description="Helical" evidence="6">
    <location>
        <begin position="60"/>
        <end position="80"/>
    </location>
</feature>
<dbReference type="GO" id="GO:0005315">
    <property type="term" value="F:phosphate transmembrane transporter activity"/>
    <property type="evidence" value="ECO:0007669"/>
    <property type="project" value="TreeGrafter"/>
</dbReference>
<feature type="transmembrane region" description="Helical" evidence="6">
    <location>
        <begin position="444"/>
        <end position="465"/>
    </location>
</feature>
<evidence type="ECO:0000256" key="3">
    <source>
        <dbReference type="ARBA" id="ARBA00022692"/>
    </source>
</evidence>
<proteinExistence type="predicted"/>
<evidence type="ECO:0000256" key="6">
    <source>
        <dbReference type="SAM" id="Phobius"/>
    </source>
</evidence>
<keyword evidence="2" id="KW-0813">Transport</keyword>
<feature type="transmembrane region" description="Helical" evidence="6">
    <location>
        <begin position="294"/>
        <end position="311"/>
    </location>
</feature>
<evidence type="ECO:0000256" key="5">
    <source>
        <dbReference type="ARBA" id="ARBA00023136"/>
    </source>
</evidence>
<dbReference type="KEGG" id="zdf:AN401_03545"/>
<keyword evidence="4 6" id="KW-1133">Transmembrane helix</keyword>
<feature type="transmembrane region" description="Helical" evidence="6">
    <location>
        <begin position="225"/>
        <end position="248"/>
    </location>
</feature>
<dbReference type="InterPro" id="IPR001898">
    <property type="entry name" value="SLC13A/DASS"/>
</dbReference>
<accession>A0A291HLP4</accession>
<feature type="transmembrane region" description="Helical" evidence="6">
    <location>
        <begin position="380"/>
        <end position="398"/>
    </location>
</feature>
<keyword evidence="5 6" id="KW-0472">Membrane</keyword>
<dbReference type="RefSeq" id="WP_198401800.1">
    <property type="nucleotide sequence ID" value="NZ_CP012621.1"/>
</dbReference>
<dbReference type="EMBL" id="CP012621">
    <property type="protein sequence ID" value="ATG73044.1"/>
    <property type="molecule type" value="Genomic_DNA"/>
</dbReference>
<dbReference type="Pfam" id="PF03600">
    <property type="entry name" value="CitMHS"/>
    <property type="match status" value="1"/>
</dbReference>
<protein>
    <submittedName>
        <fullName evidence="8">Dihydroorotate dehydrogenase</fullName>
    </submittedName>
</protein>
<sequence length="466" mass="49471">MPNRFKLLLALLLPLLVLNLPAGLLPLPDASLVEQRLLAIFLLAALLWVLEPVPVFATSLLIIGLLLITVSDQAAVWFLREDAGQPLGELLPYQAIMGSFASPIIILFLGGFALALGAAKYKLDTNLANYLLRPFMASHDRLMLGIMLITALFSMFMSNTATTLMMLTIMGPVFASLGLQAPSTRGLLLAIPIAANLGGIGTPIGTPPNAIALQYMTNPIDFLTWMAFAVPLVLVMLAAAWRLLLRLYPAAELGLCLTLSSKFVRGPRAYLLYATFALTIVLWLTSFWHGMNSYVVAVIPLVVFSLTGIITPADLQKINWDVLWLVAGGIALGLALDQSGLARKLALSLPLEQLPGAAILLSLLLVCFLLANIMSNTATANLILPITAAVATGYQGMADYGLDSALVLVALSCSLGMILPVSTPPNALAYATGLITTRDMLRTGLAVGAFGLALLFVILLVLGALG</sequence>
<evidence type="ECO:0000256" key="1">
    <source>
        <dbReference type="ARBA" id="ARBA00004141"/>
    </source>
</evidence>
<feature type="domain" description="Citrate transporter-like" evidence="7">
    <location>
        <begin position="46"/>
        <end position="394"/>
    </location>
</feature>
<dbReference type="PANTHER" id="PTHR10283">
    <property type="entry name" value="SOLUTE CARRIER FAMILY 13 MEMBER"/>
    <property type="match status" value="1"/>
</dbReference>
<dbReference type="InterPro" id="IPR004680">
    <property type="entry name" value="Cit_transptr-like_dom"/>
</dbReference>
<evidence type="ECO:0000256" key="2">
    <source>
        <dbReference type="ARBA" id="ARBA00022448"/>
    </source>
</evidence>
<feature type="transmembrane region" description="Helical" evidence="6">
    <location>
        <begin position="140"/>
        <end position="157"/>
    </location>
</feature>
<name>A0A291HLP4_9GAMM</name>
<dbReference type="Proteomes" id="UP000217763">
    <property type="component" value="Chromosome"/>
</dbReference>
<dbReference type="NCBIfam" id="TIGR00785">
    <property type="entry name" value="dass"/>
    <property type="match status" value="1"/>
</dbReference>
<keyword evidence="3 6" id="KW-0812">Transmembrane</keyword>
<dbReference type="GO" id="GO:0005886">
    <property type="term" value="C:plasma membrane"/>
    <property type="evidence" value="ECO:0007669"/>
    <property type="project" value="TreeGrafter"/>
</dbReference>